<dbReference type="PANTHER" id="PTHR45255">
    <property type="entry name" value="DNAJ HOMOLOG SUBFAMILY C MEMBER 24"/>
    <property type="match status" value="1"/>
</dbReference>
<dbReference type="PANTHER" id="PTHR45255:SF1">
    <property type="entry name" value="DNAJ HOMOLOG SUBFAMILY C MEMBER 24"/>
    <property type="match status" value="1"/>
</dbReference>
<dbReference type="SMART" id="SM00271">
    <property type="entry name" value="DnaJ"/>
    <property type="match status" value="1"/>
</dbReference>
<dbReference type="InterPro" id="IPR001623">
    <property type="entry name" value="DnaJ_domain"/>
</dbReference>
<accession>R7V8K7</accession>
<evidence type="ECO:0000259" key="6">
    <source>
        <dbReference type="PROSITE" id="PS51074"/>
    </source>
</evidence>
<dbReference type="GO" id="GO:0001671">
    <property type="term" value="F:ATPase activator activity"/>
    <property type="evidence" value="ECO:0007669"/>
    <property type="project" value="TreeGrafter"/>
</dbReference>
<dbReference type="OrthoDB" id="66964at2759"/>
<dbReference type="PRINTS" id="PR00625">
    <property type="entry name" value="JDOMAIN"/>
</dbReference>
<evidence type="ECO:0008006" key="10">
    <source>
        <dbReference type="Google" id="ProtNLM"/>
    </source>
</evidence>
<evidence type="ECO:0000256" key="3">
    <source>
        <dbReference type="ARBA" id="ARBA00022833"/>
    </source>
</evidence>
<evidence type="ECO:0000313" key="9">
    <source>
        <dbReference type="Proteomes" id="UP000014760"/>
    </source>
</evidence>
<evidence type="ECO:0000256" key="4">
    <source>
        <dbReference type="ARBA" id="ARBA00023004"/>
    </source>
</evidence>
<keyword evidence="3" id="KW-0862">Zinc</keyword>
<evidence type="ECO:0000256" key="1">
    <source>
        <dbReference type="ARBA" id="ARBA00006169"/>
    </source>
</evidence>
<dbReference type="EnsemblMetazoa" id="CapteT213675">
    <property type="protein sequence ID" value="CapteP213675"/>
    <property type="gene ID" value="CapteG213675"/>
</dbReference>
<dbReference type="STRING" id="283909.R7V8K7"/>
<dbReference type="Gene3D" id="1.10.287.110">
    <property type="entry name" value="DnaJ domain"/>
    <property type="match status" value="1"/>
</dbReference>
<name>R7V8K7_CAPTE</name>
<dbReference type="AlphaFoldDB" id="R7V8K7"/>
<dbReference type="Proteomes" id="UP000014760">
    <property type="component" value="Unassembled WGS sequence"/>
</dbReference>
<evidence type="ECO:0000313" key="7">
    <source>
        <dbReference type="EMBL" id="ELU14909.1"/>
    </source>
</evidence>
<organism evidence="7">
    <name type="scientific">Capitella teleta</name>
    <name type="common">Polychaete worm</name>
    <dbReference type="NCBI Taxonomy" id="283909"/>
    <lineage>
        <taxon>Eukaryota</taxon>
        <taxon>Metazoa</taxon>
        <taxon>Spiralia</taxon>
        <taxon>Lophotrochozoa</taxon>
        <taxon>Annelida</taxon>
        <taxon>Polychaeta</taxon>
        <taxon>Sedentaria</taxon>
        <taxon>Scolecida</taxon>
        <taxon>Capitellidae</taxon>
        <taxon>Capitella</taxon>
    </lineage>
</organism>
<dbReference type="SUPFAM" id="SSF46565">
    <property type="entry name" value="Chaperone J-domain"/>
    <property type="match status" value="1"/>
</dbReference>
<evidence type="ECO:0000259" key="5">
    <source>
        <dbReference type="PROSITE" id="PS50076"/>
    </source>
</evidence>
<dbReference type="GO" id="GO:0008198">
    <property type="term" value="F:ferrous iron binding"/>
    <property type="evidence" value="ECO:0007669"/>
    <property type="project" value="TreeGrafter"/>
</dbReference>
<dbReference type="OMA" id="LEDMTWE"/>
<keyword evidence="9" id="KW-1185">Reference proteome</keyword>
<protein>
    <recommendedName>
        <fullName evidence="10">J domain-containing protein</fullName>
    </recommendedName>
</protein>
<keyword evidence="2" id="KW-0479">Metal-binding</keyword>
<dbReference type="Pfam" id="PF00226">
    <property type="entry name" value="DnaJ"/>
    <property type="match status" value="1"/>
</dbReference>
<dbReference type="FunCoup" id="R7V8K7">
    <property type="interactions" value="1292"/>
</dbReference>
<dbReference type="Pfam" id="PF05207">
    <property type="entry name" value="Zn_ribbon_CSL"/>
    <property type="match status" value="1"/>
</dbReference>
<gene>
    <name evidence="7" type="ORF">CAPTEDRAFT_213675</name>
</gene>
<dbReference type="SUPFAM" id="SSF144217">
    <property type="entry name" value="CSL zinc finger"/>
    <property type="match status" value="1"/>
</dbReference>
<dbReference type="InterPro" id="IPR007872">
    <property type="entry name" value="DPH_MB_dom"/>
</dbReference>
<feature type="domain" description="DPH-type MB" evidence="6">
    <location>
        <begin position="85"/>
        <end position="141"/>
    </location>
</feature>
<dbReference type="HOGENOM" id="CLU_017633_7_2_1"/>
<dbReference type="EMBL" id="AMQN01004684">
    <property type="status" value="NOT_ANNOTATED_CDS"/>
    <property type="molecule type" value="Genomic_DNA"/>
</dbReference>
<dbReference type="CDD" id="cd06257">
    <property type="entry name" value="DnaJ"/>
    <property type="match status" value="1"/>
</dbReference>
<reference evidence="8" key="3">
    <citation type="submission" date="2015-06" db="UniProtKB">
        <authorList>
            <consortium name="EnsemblMetazoa"/>
        </authorList>
    </citation>
    <scope>IDENTIFICATION</scope>
</reference>
<reference evidence="7 9" key="2">
    <citation type="journal article" date="2013" name="Nature">
        <title>Insights into bilaterian evolution from three spiralian genomes.</title>
        <authorList>
            <person name="Simakov O."/>
            <person name="Marletaz F."/>
            <person name="Cho S.J."/>
            <person name="Edsinger-Gonzales E."/>
            <person name="Havlak P."/>
            <person name="Hellsten U."/>
            <person name="Kuo D.H."/>
            <person name="Larsson T."/>
            <person name="Lv J."/>
            <person name="Arendt D."/>
            <person name="Savage R."/>
            <person name="Osoegawa K."/>
            <person name="de Jong P."/>
            <person name="Grimwood J."/>
            <person name="Chapman J.A."/>
            <person name="Shapiro H."/>
            <person name="Aerts A."/>
            <person name="Otillar R.P."/>
            <person name="Terry A.Y."/>
            <person name="Boore J.L."/>
            <person name="Grigoriev I.V."/>
            <person name="Lindberg D.R."/>
            <person name="Seaver E.C."/>
            <person name="Weisblat D.A."/>
            <person name="Putnam N.H."/>
            <person name="Rokhsar D.S."/>
        </authorList>
    </citation>
    <scope>NUCLEOTIDE SEQUENCE</scope>
    <source>
        <strain evidence="7 9">I ESC-2004</strain>
    </source>
</reference>
<feature type="domain" description="J" evidence="5">
    <location>
        <begin position="3"/>
        <end position="74"/>
    </location>
</feature>
<proteinExistence type="inferred from homology"/>
<dbReference type="Gene3D" id="3.10.660.10">
    <property type="entry name" value="DPH Zinc finger"/>
    <property type="match status" value="1"/>
</dbReference>
<sequence length="157" mass="17506">MEDYYGILGCQPDASKHDLKEAYQKLILTHHPDKVQQVNSGAQQKADTSMFQAATKAWKVLSDPSLRAEFDACWKQNSLAQKWPVQEDVLFEDLEWIEDEDVYCVSCRCGGNYELTKSDAFFKADIVPCGSCSLCVRVVYPPAQNSNDSGTSSNLPG</sequence>
<dbReference type="PROSITE" id="PS50076">
    <property type="entry name" value="DNAJ_2"/>
    <property type="match status" value="1"/>
</dbReference>
<evidence type="ECO:0000256" key="2">
    <source>
        <dbReference type="ARBA" id="ARBA00022723"/>
    </source>
</evidence>
<comment type="similarity">
    <text evidence="1">Belongs to the DPH4 family.</text>
</comment>
<dbReference type="EMBL" id="KB294182">
    <property type="protein sequence ID" value="ELU14909.1"/>
    <property type="molecule type" value="Genomic_DNA"/>
</dbReference>
<reference evidence="9" key="1">
    <citation type="submission" date="2012-12" db="EMBL/GenBank/DDBJ databases">
        <authorList>
            <person name="Hellsten U."/>
            <person name="Grimwood J."/>
            <person name="Chapman J.A."/>
            <person name="Shapiro H."/>
            <person name="Aerts A."/>
            <person name="Otillar R.P."/>
            <person name="Terry A.Y."/>
            <person name="Boore J.L."/>
            <person name="Simakov O."/>
            <person name="Marletaz F."/>
            <person name="Cho S.-J."/>
            <person name="Edsinger-Gonzales E."/>
            <person name="Havlak P."/>
            <person name="Kuo D.-H."/>
            <person name="Larsson T."/>
            <person name="Lv J."/>
            <person name="Arendt D."/>
            <person name="Savage R."/>
            <person name="Osoegawa K."/>
            <person name="de Jong P."/>
            <person name="Lindberg D.R."/>
            <person name="Seaver E.C."/>
            <person name="Weisblat D.A."/>
            <person name="Putnam N.H."/>
            <person name="Grigoriev I.V."/>
            <person name="Rokhsar D.S."/>
        </authorList>
    </citation>
    <scope>NUCLEOTIDE SEQUENCE</scope>
    <source>
        <strain evidence="9">I ESC-2004</strain>
    </source>
</reference>
<keyword evidence="4" id="KW-0408">Iron</keyword>
<dbReference type="PROSITE" id="PS51074">
    <property type="entry name" value="DPH_MB"/>
    <property type="match status" value="1"/>
</dbReference>
<dbReference type="InterPro" id="IPR036869">
    <property type="entry name" value="J_dom_sf"/>
</dbReference>
<evidence type="ECO:0000313" key="8">
    <source>
        <dbReference type="EnsemblMetazoa" id="CapteP213675"/>
    </source>
</evidence>
<dbReference type="InterPro" id="IPR036671">
    <property type="entry name" value="DPH_MB_sf"/>
</dbReference>